<feature type="domain" description="AB hydrolase-1" evidence="2">
    <location>
        <begin position="5"/>
        <end position="216"/>
    </location>
</feature>
<dbReference type="InterPro" id="IPR029058">
    <property type="entry name" value="AB_hydrolase_fold"/>
</dbReference>
<keyword evidence="1" id="KW-0378">Hydrolase</keyword>
<dbReference type="Proteomes" id="UP001184150">
    <property type="component" value="Unassembled WGS sequence"/>
</dbReference>
<evidence type="ECO:0000256" key="1">
    <source>
        <dbReference type="ARBA" id="ARBA00022801"/>
    </source>
</evidence>
<proteinExistence type="predicted"/>
<dbReference type="EMBL" id="JAVDRD010000012">
    <property type="protein sequence ID" value="MDR6512857.1"/>
    <property type="molecule type" value="Genomic_DNA"/>
</dbReference>
<sequence length="223" mass="23878">MTDYVLVHGAWCGAWCYDRLAGELRAAGHRVVAVDLPGLGGDAARFHPGITLTDHIAHVESEVARAGIDRFVLVGHSYGGMVITGVAARLGARIDALVYVDAFVPGDGQSLWDLTGEWEHAHYIDGQKHSPGAIAPLPGFADPRLTPHPLLTLVEAVQLTGEEAKVPRRSYIFATGWQPTPFARFAEAARADPTWEYHEVGGGHFVMADAPAALRDIVLGMAG</sequence>
<keyword evidence="4" id="KW-1185">Reference proteome</keyword>
<dbReference type="PANTHER" id="PTHR10992:SF1083">
    <property type="entry name" value="METHYLESTERASE 1"/>
    <property type="match status" value="1"/>
</dbReference>
<name>A0ABU1MSL4_9SPHN</name>
<dbReference type="SUPFAM" id="SSF53474">
    <property type="entry name" value="alpha/beta-Hydrolases"/>
    <property type="match status" value="1"/>
</dbReference>
<evidence type="ECO:0000313" key="4">
    <source>
        <dbReference type="Proteomes" id="UP001184150"/>
    </source>
</evidence>
<evidence type="ECO:0000313" key="3">
    <source>
        <dbReference type="EMBL" id="MDR6512857.1"/>
    </source>
</evidence>
<dbReference type="Gene3D" id="3.40.50.1820">
    <property type="entry name" value="alpha/beta hydrolase"/>
    <property type="match status" value="1"/>
</dbReference>
<dbReference type="PANTHER" id="PTHR10992">
    <property type="entry name" value="METHYLESTERASE FAMILY MEMBER"/>
    <property type="match status" value="1"/>
</dbReference>
<accession>A0ABU1MSL4</accession>
<dbReference type="RefSeq" id="WP_309806268.1">
    <property type="nucleotide sequence ID" value="NZ_JAVDRD010000012.1"/>
</dbReference>
<comment type="caution">
    <text evidence="3">The sequence shown here is derived from an EMBL/GenBank/DDBJ whole genome shotgun (WGS) entry which is preliminary data.</text>
</comment>
<organism evidence="3 4">
    <name type="scientific">Novosphingobium capsulatum</name>
    <dbReference type="NCBI Taxonomy" id="13688"/>
    <lineage>
        <taxon>Bacteria</taxon>
        <taxon>Pseudomonadati</taxon>
        <taxon>Pseudomonadota</taxon>
        <taxon>Alphaproteobacteria</taxon>
        <taxon>Sphingomonadales</taxon>
        <taxon>Sphingomonadaceae</taxon>
        <taxon>Novosphingobium</taxon>
    </lineage>
</organism>
<dbReference type="InterPro" id="IPR045889">
    <property type="entry name" value="MES/HNL"/>
</dbReference>
<reference evidence="3 4" key="1">
    <citation type="submission" date="2023-07" db="EMBL/GenBank/DDBJ databases">
        <title>Sorghum-associated microbial communities from plants grown in Nebraska, USA.</title>
        <authorList>
            <person name="Schachtman D."/>
        </authorList>
    </citation>
    <scope>NUCLEOTIDE SEQUENCE [LARGE SCALE GENOMIC DNA]</scope>
    <source>
        <strain evidence="3 4">DS1027</strain>
    </source>
</reference>
<dbReference type="InterPro" id="IPR000073">
    <property type="entry name" value="AB_hydrolase_1"/>
</dbReference>
<dbReference type="Pfam" id="PF12697">
    <property type="entry name" value="Abhydrolase_6"/>
    <property type="match status" value="1"/>
</dbReference>
<evidence type="ECO:0000259" key="2">
    <source>
        <dbReference type="Pfam" id="PF12697"/>
    </source>
</evidence>
<protein>
    <submittedName>
        <fullName evidence="3">Pimeloyl-ACP methyl ester carboxylesterase</fullName>
    </submittedName>
</protein>
<gene>
    <name evidence="3" type="ORF">J2792_003744</name>
</gene>